<dbReference type="SUPFAM" id="SSF81383">
    <property type="entry name" value="F-box domain"/>
    <property type="match status" value="1"/>
</dbReference>
<dbReference type="RefSeq" id="XP_044568298.1">
    <property type="nucleotide sequence ID" value="XM_044700972.1"/>
</dbReference>
<gene>
    <name evidence="4" type="ORF">FDP41_010650</name>
</gene>
<keyword evidence="5" id="KW-1185">Reference proteome</keyword>
<dbReference type="SUPFAM" id="SSF81901">
    <property type="entry name" value="HCP-like"/>
    <property type="match status" value="4"/>
</dbReference>
<dbReference type="EMBL" id="VFQX01000006">
    <property type="protein sequence ID" value="KAF0983585.1"/>
    <property type="molecule type" value="Genomic_DNA"/>
</dbReference>
<dbReference type="Proteomes" id="UP000444721">
    <property type="component" value="Unassembled WGS sequence"/>
</dbReference>
<sequence length="735" mass="84154">MSIHKRSFRSDDHDEETFDHEEHHHSPNQKPKLTTKNDDNDHHHYGIFISNCLLSTDVVEAHILSYLNDKDLLRVACTSQFWRFVVGLHASKRDLLLFDENLSLDEMKFGLSLLWKSITLVSCKYEQLISTFHCDATSLTIIGGQTNRAFVKQLCEGKFDKLQLLAFIICGYSIEQVHWLCDTRDGCFPMLNYFNFAEQRAIVSHRDEQLRTLQKKFSHVKYFNMKDPFTVDRNYESIERRHTELTYLARHISRGTPNYERAFKYYSMAAESGDGKALEYVGYMYETGKGTPKNNTRAFYSYLSGANVFHSPDFALRVARMYEHGIGIPRDLKKACEYYEKCAFSRPEAALFMARVYEHGLEEVDIPIDESKALEFYKIADSSNAEIQFKIGLMYELGKGTPVSLPLAVSYYLRSARLGYTEADFALGRLALQMLDLPLSPQAALEHLKKAAENNHLEALFELGNIYEHGLLNEKIDNERALKYFELAAEKQSAAAQCKLGFNYDTGSCKVERNVEKAIQWYSKAAENGDTIALQNLGNIYLHGRGVPVDVERAFNYLKLSAEKGNADSALTIGQLYVKGGTSKNITKDISKAVHYFTQALSLNPNHTRSMYEIGKLHERRLVEHSSDFTALDWYLRACMSSHDEFLESCYKVVKIAGRLKYLQYAYSKFNQLLKRANSSSSSSLPLVFYLLGKIHEKGHLVGVDHSQAFNYYEKSATLGFEMARKRLENMELVI</sequence>
<evidence type="ECO:0000256" key="3">
    <source>
        <dbReference type="SAM" id="MobiDB-lite"/>
    </source>
</evidence>
<protein>
    <submittedName>
        <fullName evidence="4">Uncharacterized protein</fullName>
    </submittedName>
</protein>
<dbReference type="InterPro" id="IPR036047">
    <property type="entry name" value="F-box-like_dom_sf"/>
</dbReference>
<dbReference type="Pfam" id="PF08238">
    <property type="entry name" value="Sel1"/>
    <property type="match status" value="12"/>
</dbReference>
<reference evidence="4 5" key="1">
    <citation type="journal article" date="2019" name="Sci. Rep.">
        <title>Nanopore sequencing improves the draft genome of the human pathogenic amoeba Naegleria fowleri.</title>
        <authorList>
            <person name="Liechti N."/>
            <person name="Schurch N."/>
            <person name="Bruggmann R."/>
            <person name="Wittwer M."/>
        </authorList>
    </citation>
    <scope>NUCLEOTIDE SEQUENCE [LARGE SCALE GENOMIC DNA]</scope>
    <source>
        <strain evidence="4 5">ATCC 30894</strain>
    </source>
</reference>
<dbReference type="SMART" id="SM00671">
    <property type="entry name" value="SEL1"/>
    <property type="match status" value="12"/>
</dbReference>
<accession>A0A6A5CDZ3</accession>
<evidence type="ECO:0000256" key="2">
    <source>
        <dbReference type="PROSITE-ProRule" id="PRU00339"/>
    </source>
</evidence>
<comment type="caution">
    <text evidence="4">The sequence shown here is derived from an EMBL/GenBank/DDBJ whole genome shotgun (WGS) entry which is preliminary data.</text>
</comment>
<feature type="repeat" description="TPR" evidence="2">
    <location>
        <begin position="574"/>
        <end position="607"/>
    </location>
</feature>
<dbReference type="VEuPathDB" id="AmoebaDB:FDP41_010650"/>
<dbReference type="PROSITE" id="PS50005">
    <property type="entry name" value="TPR"/>
    <property type="match status" value="1"/>
</dbReference>
<dbReference type="OMA" id="FRECKTI"/>
<dbReference type="PANTHER" id="PTHR11102:SF160">
    <property type="entry name" value="ERAD-ASSOCIATED E3 UBIQUITIN-PROTEIN LIGASE COMPONENT HRD3"/>
    <property type="match status" value="1"/>
</dbReference>
<evidence type="ECO:0000256" key="1">
    <source>
        <dbReference type="ARBA" id="ARBA00038101"/>
    </source>
</evidence>
<proteinExistence type="inferred from homology"/>
<name>A0A6A5CDZ3_NAEFO</name>
<comment type="similarity">
    <text evidence="1">Belongs to the sel-1 family.</text>
</comment>
<dbReference type="PANTHER" id="PTHR11102">
    <property type="entry name" value="SEL-1-LIKE PROTEIN"/>
    <property type="match status" value="1"/>
</dbReference>
<dbReference type="InterPro" id="IPR011990">
    <property type="entry name" value="TPR-like_helical_dom_sf"/>
</dbReference>
<evidence type="ECO:0000313" key="5">
    <source>
        <dbReference type="Proteomes" id="UP000444721"/>
    </source>
</evidence>
<keyword evidence="2" id="KW-0802">TPR repeat</keyword>
<feature type="region of interest" description="Disordered" evidence="3">
    <location>
        <begin position="1"/>
        <end position="36"/>
    </location>
</feature>
<dbReference type="CDD" id="cd09917">
    <property type="entry name" value="F-box_SF"/>
    <property type="match status" value="1"/>
</dbReference>
<dbReference type="OrthoDB" id="272077at2759"/>
<dbReference type="InterPro" id="IPR050767">
    <property type="entry name" value="Sel1_AlgK"/>
</dbReference>
<dbReference type="VEuPathDB" id="AmoebaDB:NF0072050"/>
<organism evidence="4 5">
    <name type="scientific">Naegleria fowleri</name>
    <name type="common">Brain eating amoeba</name>
    <dbReference type="NCBI Taxonomy" id="5763"/>
    <lineage>
        <taxon>Eukaryota</taxon>
        <taxon>Discoba</taxon>
        <taxon>Heterolobosea</taxon>
        <taxon>Tetramitia</taxon>
        <taxon>Eutetramitia</taxon>
        <taxon>Vahlkampfiidae</taxon>
        <taxon>Naegleria</taxon>
    </lineage>
</organism>
<evidence type="ECO:0000313" key="4">
    <source>
        <dbReference type="EMBL" id="KAF0983585.1"/>
    </source>
</evidence>
<dbReference type="InterPro" id="IPR006597">
    <property type="entry name" value="Sel1-like"/>
</dbReference>
<dbReference type="GeneID" id="68117865"/>
<dbReference type="InterPro" id="IPR019734">
    <property type="entry name" value="TPR_rpt"/>
</dbReference>
<dbReference type="VEuPathDB" id="AmoebaDB:NfTy_013750"/>
<dbReference type="Gene3D" id="1.25.40.10">
    <property type="entry name" value="Tetratricopeptide repeat domain"/>
    <property type="match status" value="3"/>
</dbReference>
<dbReference type="AlphaFoldDB" id="A0A6A5CDZ3"/>